<dbReference type="InterPro" id="IPR004358">
    <property type="entry name" value="Sig_transdc_His_kin-like_C"/>
</dbReference>
<dbReference type="InterPro" id="IPR036097">
    <property type="entry name" value="HisK_dim/P_sf"/>
</dbReference>
<evidence type="ECO:0000256" key="4">
    <source>
        <dbReference type="SAM" id="Coils"/>
    </source>
</evidence>
<feature type="region of interest" description="Disordered" evidence="5">
    <location>
        <begin position="734"/>
        <end position="760"/>
    </location>
</feature>
<feature type="transmembrane region" description="Helical" evidence="6">
    <location>
        <begin position="235"/>
        <end position="254"/>
    </location>
</feature>
<keyword evidence="7" id="KW-0732">Signal</keyword>
<dbReference type="InterPro" id="IPR003594">
    <property type="entry name" value="HATPase_dom"/>
</dbReference>
<feature type="transmembrane region" description="Helical" evidence="6">
    <location>
        <begin position="205"/>
        <end position="228"/>
    </location>
</feature>
<dbReference type="InterPro" id="IPR011622">
    <property type="entry name" value="7TMR_DISM_rcpt_extracell_dom2"/>
</dbReference>
<dbReference type="AlphaFoldDB" id="A0A560HN41"/>
<dbReference type="PRINTS" id="PR00344">
    <property type="entry name" value="BCTRLSENSOR"/>
</dbReference>
<keyword evidence="6" id="KW-1133">Transmembrane helix</keyword>
<comment type="caution">
    <text evidence="9">The sequence shown here is derived from an EMBL/GenBank/DDBJ whole genome shotgun (WGS) entry which is preliminary data.</text>
</comment>
<dbReference type="SUPFAM" id="SSF55874">
    <property type="entry name" value="ATPase domain of HSP90 chaperone/DNA topoisomerase II/histidine kinase"/>
    <property type="match status" value="1"/>
</dbReference>
<dbReference type="InterPro" id="IPR011623">
    <property type="entry name" value="7TMR_DISM_rcpt_extracell_dom1"/>
</dbReference>
<feature type="region of interest" description="Disordered" evidence="5">
    <location>
        <begin position="624"/>
        <end position="645"/>
    </location>
</feature>
<sequence length="760" mass="81887">MGVRGQGAGYEGMGCRLRAVLAVLLFLALASLAPAAARADTVPANGVTVNGPDLSLGGHLDLLEDKGRDLTLADVMSGPAASRFTPATRDTPGFARTHSAYWARITLDNPTGGTIDRLLVFAYPYYRSLDLYVFSGDGLLPAAQRHVAEGATARGTDIPHRYPVFALALPPGRTVLYMRVEHYFASFALYLRSSDAQAQVDRRDILLHGLTFGVLIIAAAYQFALVVMAGVEVGVTLLFYALITLAYIYGQLGYPWEHLPADLASHYYREVVGTLPVAVGQIFAVQFLDLRRRQPWIARLLLLSTGLLVLDTPLHYLDPARGSGIAQALALLGSVLTLTAAVRDLRRSVNARFFLLGFLPIVGVAVVWSLRASGVLPAAIWTEAALYAPNAIGLVLLTFGVAYRIGKEREERERALEASEAALRRANDELEDRVRTRTAELSDSLEKLKRSQDALVQAEKLASLGQLVAGVAHEINTPIGVTLTTASHVSERVTAIDHLVRDGRLRRSDLTDFMGDLAESSRLMLSNIGRAASLIQSFKQVSADQSSEERRRVELCAYMEEVVSSLGPNLRRSGHTAEVICHGPVELETYPGLLAQVLTNFVSNSILHAYEPGVRGRITITARRLPPGEGPGAQGDGHERDGHAGGAEVVYQDDGRGIPAAILPRIFDPFFTTRRGAGGTGLGLNIVYNLVTHRLKGTVTAASEAGAGTRFTLILPDLRGRDLEIDDLTARGNARGDERAADAAGRPHTPDTLVATGLAR</sequence>
<dbReference type="EC" id="2.7.13.3" evidence="2"/>
<keyword evidence="6" id="KW-0472">Membrane</keyword>
<dbReference type="SMART" id="SM00387">
    <property type="entry name" value="HATPase_c"/>
    <property type="match status" value="1"/>
</dbReference>
<keyword evidence="6" id="KW-0812">Transmembrane</keyword>
<dbReference type="CDD" id="cd00082">
    <property type="entry name" value="HisKA"/>
    <property type="match status" value="1"/>
</dbReference>
<comment type="catalytic activity">
    <reaction evidence="1">
        <text>ATP + protein L-histidine = ADP + protein N-phospho-L-histidine.</text>
        <dbReference type="EC" id="2.7.13.3"/>
    </reaction>
</comment>
<evidence type="ECO:0000256" key="3">
    <source>
        <dbReference type="ARBA" id="ARBA00022553"/>
    </source>
</evidence>
<keyword evidence="4" id="KW-0175">Coiled coil</keyword>
<dbReference type="Gene3D" id="3.30.565.10">
    <property type="entry name" value="Histidine kinase-like ATPase, C-terminal domain"/>
    <property type="match status" value="1"/>
</dbReference>
<dbReference type="PROSITE" id="PS50109">
    <property type="entry name" value="HIS_KIN"/>
    <property type="match status" value="1"/>
</dbReference>
<dbReference type="InterPro" id="IPR005467">
    <property type="entry name" value="His_kinase_dom"/>
</dbReference>
<evidence type="ECO:0000313" key="9">
    <source>
        <dbReference type="EMBL" id="TWB46530.1"/>
    </source>
</evidence>
<dbReference type="Pfam" id="PF07696">
    <property type="entry name" value="7TMR-DISMED2"/>
    <property type="match status" value="1"/>
</dbReference>
<proteinExistence type="predicted"/>
<feature type="transmembrane region" description="Helical" evidence="6">
    <location>
        <begin position="300"/>
        <end position="317"/>
    </location>
</feature>
<evidence type="ECO:0000256" key="2">
    <source>
        <dbReference type="ARBA" id="ARBA00012438"/>
    </source>
</evidence>
<evidence type="ECO:0000256" key="6">
    <source>
        <dbReference type="SAM" id="Phobius"/>
    </source>
</evidence>
<evidence type="ECO:0000259" key="8">
    <source>
        <dbReference type="PROSITE" id="PS50109"/>
    </source>
</evidence>
<name>A0A560HN41_9PROT</name>
<reference evidence="9 10" key="1">
    <citation type="submission" date="2019-06" db="EMBL/GenBank/DDBJ databases">
        <title>Genomic Encyclopedia of Type Strains, Phase IV (KMG-V): Genome sequencing to study the core and pangenomes of soil and plant-associated prokaryotes.</title>
        <authorList>
            <person name="Whitman W."/>
        </authorList>
    </citation>
    <scope>NUCLEOTIDE SEQUENCE [LARGE SCALE GENOMIC DNA]</scope>
    <source>
        <strain evidence="9 10">BR 11140</strain>
    </source>
</reference>
<feature type="chain" id="PRO_5022238503" description="histidine kinase" evidence="7">
    <location>
        <begin position="40"/>
        <end position="760"/>
    </location>
</feature>
<evidence type="ECO:0000313" key="10">
    <source>
        <dbReference type="Proteomes" id="UP000318050"/>
    </source>
</evidence>
<dbReference type="SMART" id="SM00388">
    <property type="entry name" value="HisKA"/>
    <property type="match status" value="1"/>
</dbReference>
<accession>A0A560HN41</accession>
<feature type="transmembrane region" description="Helical" evidence="6">
    <location>
        <begin position="384"/>
        <end position="405"/>
    </location>
</feature>
<evidence type="ECO:0000256" key="5">
    <source>
        <dbReference type="SAM" id="MobiDB-lite"/>
    </source>
</evidence>
<protein>
    <recommendedName>
        <fullName evidence="2">histidine kinase</fullName>
        <ecNumber evidence="2">2.7.13.3</ecNumber>
    </recommendedName>
</protein>
<evidence type="ECO:0000256" key="1">
    <source>
        <dbReference type="ARBA" id="ARBA00000085"/>
    </source>
</evidence>
<dbReference type="Gene3D" id="1.10.287.130">
    <property type="match status" value="1"/>
</dbReference>
<dbReference type="InterPro" id="IPR003661">
    <property type="entry name" value="HisK_dim/P_dom"/>
</dbReference>
<feature type="signal peptide" evidence="7">
    <location>
        <begin position="1"/>
        <end position="39"/>
    </location>
</feature>
<feature type="domain" description="Histidine kinase" evidence="8">
    <location>
        <begin position="470"/>
        <end position="719"/>
    </location>
</feature>
<organism evidence="9 10">
    <name type="scientific">Nitrospirillum amazonense</name>
    <dbReference type="NCBI Taxonomy" id="28077"/>
    <lineage>
        <taxon>Bacteria</taxon>
        <taxon>Pseudomonadati</taxon>
        <taxon>Pseudomonadota</taxon>
        <taxon>Alphaproteobacteria</taxon>
        <taxon>Rhodospirillales</taxon>
        <taxon>Azospirillaceae</taxon>
        <taxon>Nitrospirillum</taxon>
    </lineage>
</organism>
<feature type="transmembrane region" description="Helical" evidence="6">
    <location>
        <begin position="266"/>
        <end position="288"/>
    </location>
</feature>
<evidence type="ECO:0000256" key="7">
    <source>
        <dbReference type="SAM" id="SignalP"/>
    </source>
</evidence>
<dbReference type="EMBL" id="VITT01000049">
    <property type="protein sequence ID" value="TWB46530.1"/>
    <property type="molecule type" value="Genomic_DNA"/>
</dbReference>
<dbReference type="SUPFAM" id="SSF47384">
    <property type="entry name" value="Homodimeric domain of signal transducing histidine kinase"/>
    <property type="match status" value="1"/>
</dbReference>
<feature type="transmembrane region" description="Helical" evidence="6">
    <location>
        <begin position="353"/>
        <end position="372"/>
    </location>
</feature>
<dbReference type="InterPro" id="IPR036890">
    <property type="entry name" value="HATPase_C_sf"/>
</dbReference>
<dbReference type="Pfam" id="PF02518">
    <property type="entry name" value="HATPase_c"/>
    <property type="match status" value="1"/>
</dbReference>
<dbReference type="Proteomes" id="UP000318050">
    <property type="component" value="Unassembled WGS sequence"/>
</dbReference>
<dbReference type="PANTHER" id="PTHR43065">
    <property type="entry name" value="SENSOR HISTIDINE KINASE"/>
    <property type="match status" value="1"/>
</dbReference>
<keyword evidence="3" id="KW-0597">Phosphoprotein</keyword>
<dbReference type="GO" id="GO:0000155">
    <property type="term" value="F:phosphorelay sensor kinase activity"/>
    <property type="evidence" value="ECO:0007669"/>
    <property type="project" value="InterPro"/>
</dbReference>
<feature type="coiled-coil region" evidence="4">
    <location>
        <begin position="409"/>
        <end position="461"/>
    </location>
</feature>
<gene>
    <name evidence="9" type="ORF">FBZ92_14920</name>
</gene>
<dbReference type="Pfam" id="PF07695">
    <property type="entry name" value="7TMR-DISM_7TM"/>
    <property type="match status" value="1"/>
</dbReference>
<dbReference type="Gene3D" id="2.60.40.2380">
    <property type="match status" value="1"/>
</dbReference>
<feature type="transmembrane region" description="Helical" evidence="6">
    <location>
        <begin position="323"/>
        <end position="341"/>
    </location>
</feature>